<keyword evidence="3" id="KW-0732">Signal</keyword>
<dbReference type="OrthoDB" id="5821688at2759"/>
<keyword evidence="5" id="KW-1015">Disulfide bond</keyword>
<evidence type="ECO:0000313" key="7">
    <source>
        <dbReference type="EMBL" id="KAG8036888.1"/>
    </source>
</evidence>
<keyword evidence="6" id="KW-0325">Glycoprotein</keyword>
<organism evidence="7 8">
    <name type="scientific">Cotesia typhae</name>
    <dbReference type="NCBI Taxonomy" id="2053667"/>
    <lineage>
        <taxon>Eukaryota</taxon>
        <taxon>Metazoa</taxon>
        <taxon>Ecdysozoa</taxon>
        <taxon>Arthropoda</taxon>
        <taxon>Hexapoda</taxon>
        <taxon>Insecta</taxon>
        <taxon>Pterygota</taxon>
        <taxon>Neoptera</taxon>
        <taxon>Endopterygota</taxon>
        <taxon>Hymenoptera</taxon>
        <taxon>Apocrita</taxon>
        <taxon>Ichneumonoidea</taxon>
        <taxon>Braconidae</taxon>
        <taxon>Microgastrinae</taxon>
        <taxon>Cotesia</taxon>
    </lineage>
</organism>
<dbReference type="AlphaFoldDB" id="A0A8J5V927"/>
<dbReference type="InterPro" id="IPR000560">
    <property type="entry name" value="His_Pase_clade-2"/>
</dbReference>
<sequence>MLNTCNAEIKMIQAIIRHGDRYPESKKTLLAIYPNDPYFNDTWEPYGKMGLAKKGKTNAFKMGMFLRNRYDELLGSIYDEKEVYFRSTDTSRTITTGRWVAAGLYSDPRPQNLNSTLFPIYIPINVVPYEEDTLNNAFMLCENYFIDKQISEKIVKKQKDFKNLGTLLKYLSVHTGIEHSSCSQSFGLYHNFVAQTNLGLKTEPWVDLVFPFGQLWNMSVIEYKLQSYTDRMKRLTGGIWIRKFLEHVNNFVEETDDHKAYFYINYEFHTVAILNTLGVYEPHIPSYLSTVIFELHEINNELFVKVIHKNGDVLTELVIPGCQKSLCSLKTFENVLKNVTLDNFEEDCGK</sequence>
<comment type="catalytic activity">
    <reaction evidence="1">
        <text>a phosphate monoester + H2O = an alcohol + phosphate</text>
        <dbReference type="Rhea" id="RHEA:15017"/>
        <dbReference type="ChEBI" id="CHEBI:15377"/>
        <dbReference type="ChEBI" id="CHEBI:30879"/>
        <dbReference type="ChEBI" id="CHEBI:43474"/>
        <dbReference type="ChEBI" id="CHEBI:67140"/>
        <dbReference type="EC" id="3.1.3.2"/>
    </reaction>
</comment>
<gene>
    <name evidence="7" type="ORF">G9C98_004210</name>
</gene>
<evidence type="ECO:0000256" key="4">
    <source>
        <dbReference type="ARBA" id="ARBA00022801"/>
    </source>
</evidence>
<dbReference type="PANTHER" id="PTHR11567">
    <property type="entry name" value="ACID PHOSPHATASE-RELATED"/>
    <property type="match status" value="1"/>
</dbReference>
<evidence type="ECO:0000256" key="1">
    <source>
        <dbReference type="ARBA" id="ARBA00000032"/>
    </source>
</evidence>
<dbReference type="InterPro" id="IPR050645">
    <property type="entry name" value="Histidine_acid_phosphatase"/>
</dbReference>
<dbReference type="GO" id="GO:0003993">
    <property type="term" value="F:acid phosphatase activity"/>
    <property type="evidence" value="ECO:0007669"/>
    <property type="project" value="UniProtKB-EC"/>
</dbReference>
<dbReference type="Pfam" id="PF00328">
    <property type="entry name" value="His_Phos_2"/>
    <property type="match status" value="1"/>
</dbReference>
<dbReference type="InterPro" id="IPR033379">
    <property type="entry name" value="Acid_Pase_AS"/>
</dbReference>
<reference evidence="7" key="1">
    <citation type="submission" date="2020-03" db="EMBL/GenBank/DDBJ databases">
        <authorList>
            <person name="Chebbi M.A."/>
            <person name="Drezen J.M."/>
        </authorList>
    </citation>
    <scope>NUCLEOTIDE SEQUENCE</scope>
    <source>
        <tissue evidence="7">Whole body</tissue>
    </source>
</reference>
<reference evidence="7" key="2">
    <citation type="submission" date="2021-04" db="EMBL/GenBank/DDBJ databases">
        <title>Genome-wide patterns of bracovirus chromosomal integration into multiple host tissues during parasitism.</title>
        <authorList>
            <person name="Chebbi M.A.C."/>
        </authorList>
    </citation>
    <scope>NUCLEOTIDE SEQUENCE</scope>
    <source>
        <tissue evidence="7">Whole body</tissue>
    </source>
</reference>
<evidence type="ECO:0000256" key="6">
    <source>
        <dbReference type="ARBA" id="ARBA00023180"/>
    </source>
</evidence>
<dbReference type="Proteomes" id="UP000729913">
    <property type="component" value="Unassembled WGS sequence"/>
</dbReference>
<evidence type="ECO:0000256" key="2">
    <source>
        <dbReference type="ARBA" id="ARBA00012646"/>
    </source>
</evidence>
<evidence type="ECO:0000313" key="8">
    <source>
        <dbReference type="Proteomes" id="UP000729913"/>
    </source>
</evidence>
<dbReference type="CDD" id="cd07061">
    <property type="entry name" value="HP_HAP_like"/>
    <property type="match status" value="1"/>
</dbReference>
<accession>A0A8J5V927</accession>
<dbReference type="PROSITE" id="PS00616">
    <property type="entry name" value="HIS_ACID_PHOSPHAT_1"/>
    <property type="match status" value="1"/>
</dbReference>
<dbReference type="EC" id="3.1.3.2" evidence="2"/>
<dbReference type="EMBL" id="JAAOIC020000048">
    <property type="protein sequence ID" value="KAG8036888.1"/>
    <property type="molecule type" value="Genomic_DNA"/>
</dbReference>
<dbReference type="PANTHER" id="PTHR11567:SF211">
    <property type="entry name" value="PROSTATIC ACID PHOSPHATASE"/>
    <property type="match status" value="1"/>
</dbReference>
<keyword evidence="4" id="KW-0378">Hydrolase</keyword>
<protein>
    <recommendedName>
        <fullName evidence="2">acid phosphatase</fullName>
        <ecNumber evidence="2">3.1.3.2</ecNumber>
    </recommendedName>
</protein>
<name>A0A8J5V927_9HYME</name>
<proteinExistence type="predicted"/>
<comment type="caution">
    <text evidence="7">The sequence shown here is derived from an EMBL/GenBank/DDBJ whole genome shotgun (WGS) entry which is preliminary data.</text>
</comment>
<evidence type="ECO:0000256" key="3">
    <source>
        <dbReference type="ARBA" id="ARBA00022729"/>
    </source>
</evidence>
<evidence type="ECO:0000256" key="5">
    <source>
        <dbReference type="ARBA" id="ARBA00023157"/>
    </source>
</evidence>
<keyword evidence="8" id="KW-1185">Reference proteome</keyword>